<dbReference type="Proteomes" id="UP000315647">
    <property type="component" value="Chromosome"/>
</dbReference>
<dbReference type="PROSITE" id="PS51094">
    <property type="entry name" value="PTS_EIIA_TYPE_2"/>
    <property type="match status" value="1"/>
</dbReference>
<dbReference type="EMBL" id="CP037421">
    <property type="protein sequence ID" value="QDT25893.1"/>
    <property type="molecule type" value="Genomic_DNA"/>
</dbReference>
<dbReference type="InterPro" id="IPR016152">
    <property type="entry name" value="PTrfase/Anion_transptr"/>
</dbReference>
<dbReference type="AlphaFoldDB" id="A0A517Q2N9"/>
<dbReference type="GO" id="GO:0016740">
    <property type="term" value="F:transferase activity"/>
    <property type="evidence" value="ECO:0007669"/>
    <property type="project" value="UniProtKB-KW"/>
</dbReference>
<accession>A0A518A288</accession>
<dbReference type="InterPro" id="IPR051541">
    <property type="entry name" value="PTS_SugarTrans_NitroReg"/>
</dbReference>
<dbReference type="PANTHER" id="PTHR47738:SF1">
    <property type="entry name" value="NITROGEN REGULATORY PROTEIN"/>
    <property type="match status" value="1"/>
</dbReference>
<dbReference type="SUPFAM" id="SSF55804">
    <property type="entry name" value="Phoshotransferase/anion transport protein"/>
    <property type="match status" value="1"/>
</dbReference>
<organism evidence="1 2">
    <name type="scientific">Gimesia panareensis</name>
    <dbReference type="NCBI Taxonomy" id="2527978"/>
    <lineage>
        <taxon>Bacteria</taxon>
        <taxon>Pseudomonadati</taxon>
        <taxon>Planctomycetota</taxon>
        <taxon>Planctomycetia</taxon>
        <taxon>Planctomycetales</taxon>
        <taxon>Planctomycetaceae</taxon>
        <taxon>Gimesia</taxon>
    </lineage>
</organism>
<dbReference type="InterPro" id="IPR041657">
    <property type="entry name" value="HTH_17"/>
</dbReference>
<keyword evidence="2" id="KW-1185">Reference proteome</keyword>
<accession>A0A517Q2N9</accession>
<evidence type="ECO:0000313" key="2">
    <source>
        <dbReference type="Proteomes" id="UP000315647"/>
    </source>
</evidence>
<dbReference type="GO" id="GO:0030295">
    <property type="term" value="F:protein kinase activator activity"/>
    <property type="evidence" value="ECO:0007669"/>
    <property type="project" value="TreeGrafter"/>
</dbReference>
<reference evidence="1 2" key="1">
    <citation type="submission" date="2019-03" db="EMBL/GenBank/DDBJ databases">
        <title>Deep-cultivation of Planctomycetes and their phenomic and genomic characterization uncovers novel biology.</title>
        <authorList>
            <person name="Wiegand S."/>
            <person name="Jogler M."/>
            <person name="Boedeker C."/>
            <person name="Pinto D."/>
            <person name="Vollmers J."/>
            <person name="Rivas-Marin E."/>
            <person name="Kohn T."/>
            <person name="Peeters S.H."/>
            <person name="Heuer A."/>
            <person name="Rast P."/>
            <person name="Oberbeckmann S."/>
            <person name="Bunk B."/>
            <person name="Jeske O."/>
            <person name="Meyerdierks A."/>
            <person name="Storesund J.E."/>
            <person name="Kallscheuer N."/>
            <person name="Luecker S."/>
            <person name="Lage O.M."/>
            <person name="Pohl T."/>
            <person name="Merkel B.J."/>
            <person name="Hornburger P."/>
            <person name="Mueller R.-W."/>
            <person name="Bruemmer F."/>
            <person name="Labrenz M."/>
            <person name="Spormann A.M."/>
            <person name="Op den Camp H."/>
            <person name="Overmann J."/>
            <person name="Amann R."/>
            <person name="Jetten M.S.M."/>
            <person name="Mascher T."/>
            <person name="Medema M.H."/>
            <person name="Devos D.P."/>
            <person name="Kaster A.-K."/>
            <person name="Ovreas L."/>
            <person name="Rohde M."/>
            <person name="Galperin M.Y."/>
            <person name="Jogler C."/>
        </authorList>
    </citation>
    <scope>NUCLEOTIDE SEQUENCE [LARGE SCALE GENOMIC DNA]</scope>
    <source>
        <strain evidence="1 2">Enr10</strain>
    </source>
</reference>
<dbReference type="PANTHER" id="PTHR47738">
    <property type="entry name" value="PTS SYSTEM FRUCTOSE-LIKE EIIA COMPONENT-RELATED"/>
    <property type="match status" value="1"/>
</dbReference>
<evidence type="ECO:0000313" key="1">
    <source>
        <dbReference type="EMBL" id="QDT25893.1"/>
    </source>
</evidence>
<dbReference type="Pfam" id="PF00359">
    <property type="entry name" value="PTS_EIIA_2"/>
    <property type="match status" value="1"/>
</dbReference>
<dbReference type="CDD" id="cd00211">
    <property type="entry name" value="PTS_IIA_fru"/>
    <property type="match status" value="1"/>
</dbReference>
<dbReference type="EC" id="2.7.1.-" evidence="1"/>
<name>A0A517Q2N9_9PLAN</name>
<sequence length="256" mass="28953">MWLSDTLINLSSISTKTWYPAMAHESYSLDDLARQLGRDRRELEKLANRGRIPGRKVNGEWLFHSTEITHWLEHEMRSYSTSELELVEQTHPTTQLDSEHLISSLMPEELVEVPMDARTKRSVLESLIEIAGRTWQIWEPATVLTAVQEREEAYPTAFENGVAIPHPRNPIPDAVGEPLIAYGRTLSGIPFGADKGGLTDIFFLVICSDTATHLSVLARLGRMLQLPDFVEKLREAATPQETRQVIIEAEKQVAEQ</sequence>
<proteinExistence type="predicted"/>
<keyword evidence="1" id="KW-0808">Transferase</keyword>
<protein>
    <submittedName>
        <fullName evidence="1">Nitrogen regulatory protein</fullName>
        <ecNumber evidence="1">2.7.1.-</ecNumber>
    </submittedName>
</protein>
<dbReference type="Gene3D" id="3.40.930.10">
    <property type="entry name" value="Mannitol-specific EII, Chain A"/>
    <property type="match status" value="1"/>
</dbReference>
<dbReference type="Pfam" id="PF12728">
    <property type="entry name" value="HTH_17"/>
    <property type="match status" value="1"/>
</dbReference>
<gene>
    <name evidence="1" type="primary">ptsN</name>
    <name evidence="1" type="ORF">Enr10x_11910</name>
</gene>
<dbReference type="InterPro" id="IPR002178">
    <property type="entry name" value="PTS_EIIA_type-2_dom"/>
</dbReference>